<comment type="caution">
    <text evidence="4">The sequence shown here is derived from an EMBL/GenBank/DDBJ whole genome shotgun (WGS) entry which is preliminary data.</text>
</comment>
<keyword evidence="1 2" id="KW-0238">DNA-binding</keyword>
<feature type="DNA-binding region" description="H-T-H motif" evidence="2">
    <location>
        <begin position="21"/>
        <end position="40"/>
    </location>
</feature>
<dbReference type="SUPFAM" id="SSF46689">
    <property type="entry name" value="Homeodomain-like"/>
    <property type="match status" value="1"/>
</dbReference>
<accession>A0A1A5YCV7</accession>
<evidence type="ECO:0000256" key="2">
    <source>
        <dbReference type="PROSITE-ProRule" id="PRU00335"/>
    </source>
</evidence>
<sequence>MKDKIVQAAMAEIRQWGLKFSIRDLARKTGSSTKTIYGHFGSKEDIIGCIVDEALQEMRQQEQALQDNYSLPFKQRLKEALIIVPSGFALVDLRILNELKMLYPVQWAKVDTYLNEGWDYIRRLFSAGMASGELRHFDVELFIRVYVAAWYTVMERQAEGGFTAPSLAEGLQEVVEIMLCGIYAPKGEE</sequence>
<dbReference type="InterPro" id="IPR001647">
    <property type="entry name" value="HTH_TetR"/>
</dbReference>
<dbReference type="GO" id="GO:0003677">
    <property type="term" value="F:DNA binding"/>
    <property type="evidence" value="ECO:0007669"/>
    <property type="project" value="UniProtKB-UniRule"/>
</dbReference>
<dbReference type="InterPro" id="IPR036271">
    <property type="entry name" value="Tet_transcr_reg_TetR-rel_C_sf"/>
</dbReference>
<protein>
    <recommendedName>
        <fullName evidence="3">HTH tetR-type domain-containing protein</fullName>
    </recommendedName>
</protein>
<dbReference type="STRING" id="1844972.A7K91_22935"/>
<proteinExistence type="predicted"/>
<evidence type="ECO:0000256" key="1">
    <source>
        <dbReference type="ARBA" id="ARBA00023125"/>
    </source>
</evidence>
<feature type="domain" description="HTH tetR-type" evidence="3">
    <location>
        <begin position="1"/>
        <end position="58"/>
    </location>
</feature>
<dbReference type="InterPro" id="IPR009057">
    <property type="entry name" value="Homeodomain-like_sf"/>
</dbReference>
<gene>
    <name evidence="4" type="ORF">A7K91_22935</name>
</gene>
<dbReference type="Proteomes" id="UP000092024">
    <property type="component" value="Unassembled WGS sequence"/>
</dbReference>
<dbReference type="EMBL" id="LYPA01000073">
    <property type="protein sequence ID" value="OBR63424.1"/>
    <property type="molecule type" value="Genomic_DNA"/>
</dbReference>
<evidence type="ECO:0000313" key="4">
    <source>
        <dbReference type="EMBL" id="OBR63424.1"/>
    </source>
</evidence>
<evidence type="ECO:0000259" key="3">
    <source>
        <dbReference type="PROSITE" id="PS50977"/>
    </source>
</evidence>
<name>A0A1A5YCV7_9BACL</name>
<dbReference type="SUPFAM" id="SSF48498">
    <property type="entry name" value="Tetracyclin repressor-like, C-terminal domain"/>
    <property type="match status" value="1"/>
</dbReference>
<reference evidence="4 5" key="1">
    <citation type="submission" date="2016-05" db="EMBL/GenBank/DDBJ databases">
        <title>Paenibacillus oryzae. sp. nov., isolated from the rice root.</title>
        <authorList>
            <person name="Zhang J."/>
            <person name="Zhang X."/>
        </authorList>
    </citation>
    <scope>NUCLEOTIDE SEQUENCE [LARGE SCALE GENOMIC DNA]</scope>
    <source>
        <strain evidence="4 5">1DrF-4</strain>
    </source>
</reference>
<dbReference type="Gene3D" id="1.10.357.10">
    <property type="entry name" value="Tetracycline Repressor, domain 2"/>
    <property type="match status" value="1"/>
</dbReference>
<dbReference type="AlphaFoldDB" id="A0A1A5YCV7"/>
<dbReference type="PROSITE" id="PS50977">
    <property type="entry name" value="HTH_TETR_2"/>
    <property type="match status" value="1"/>
</dbReference>
<dbReference type="RefSeq" id="WP_068686378.1">
    <property type="nucleotide sequence ID" value="NZ_LYPA01000073.1"/>
</dbReference>
<organism evidence="4 5">
    <name type="scientific">Paenibacillus oryzae</name>
    <dbReference type="NCBI Taxonomy" id="1844972"/>
    <lineage>
        <taxon>Bacteria</taxon>
        <taxon>Bacillati</taxon>
        <taxon>Bacillota</taxon>
        <taxon>Bacilli</taxon>
        <taxon>Bacillales</taxon>
        <taxon>Paenibacillaceae</taxon>
        <taxon>Paenibacillus</taxon>
    </lineage>
</organism>
<keyword evidence="5" id="KW-1185">Reference proteome</keyword>
<evidence type="ECO:0000313" key="5">
    <source>
        <dbReference type="Proteomes" id="UP000092024"/>
    </source>
</evidence>
<dbReference type="PRINTS" id="PR00455">
    <property type="entry name" value="HTHTETR"/>
</dbReference>
<dbReference type="Pfam" id="PF00440">
    <property type="entry name" value="TetR_N"/>
    <property type="match status" value="1"/>
</dbReference>